<sequence length="246" mass="27231">MNDALRRAMFDAHLTELDLSVELAVDPKTVRNWLYEGQLPHARTRAALTTLLGIDEGEIWPQLRALRAAKGRPTEIAAVYPRRTAISQRGWMSLFQSAESEIGILAYSALFLAEDARLVGLLGEKCDGGVRIKIALGAPNGGNVVRRGVEEEIGEAMGAKIRNSLALLRPLLQHDGVELRLHDTVLYNSMYRSDDQLLVNQHAFGIPAAEAPVYHFHKVENGEMFHSYLTSFEKIWSNGVVAEMAG</sequence>
<reference evidence="1 2" key="1">
    <citation type="journal article" date="2015" name="Stand. Genomic Sci.">
        <title>Genomic Encyclopedia of Bacterial and Archaeal Type Strains, Phase III: the genomes of soil and plant-associated and newly described type strains.</title>
        <authorList>
            <person name="Whitman W.B."/>
            <person name="Woyke T."/>
            <person name="Klenk H.P."/>
            <person name="Zhou Y."/>
            <person name="Lilburn T.G."/>
            <person name="Beck B.J."/>
            <person name="De Vos P."/>
            <person name="Vandamme P."/>
            <person name="Eisen J.A."/>
            <person name="Garrity G."/>
            <person name="Hugenholtz P."/>
            <person name="Kyrpides N.C."/>
        </authorList>
    </citation>
    <scope>NUCLEOTIDE SEQUENCE [LARGE SCALE GENOMIC DNA]</scope>
    <source>
        <strain evidence="1 2">VKM Ac-2541</strain>
    </source>
</reference>
<dbReference type="AlphaFoldDB" id="A0A4R2I0U5"/>
<dbReference type="Proteomes" id="UP000295573">
    <property type="component" value="Unassembled WGS sequence"/>
</dbReference>
<name>A0A4R2I0U5_9ACTN</name>
<gene>
    <name evidence="1" type="ORF">EV646_12318</name>
</gene>
<proteinExistence type="predicted"/>
<dbReference type="RefSeq" id="WP_132157766.1">
    <property type="nucleotide sequence ID" value="NZ_SLWR01000023.1"/>
</dbReference>
<evidence type="ECO:0000313" key="2">
    <source>
        <dbReference type="Proteomes" id="UP000295573"/>
    </source>
</evidence>
<dbReference type="OrthoDB" id="8438314at2"/>
<organism evidence="1 2">
    <name type="scientific">Kribbella antiqua</name>
    <dbReference type="NCBI Taxonomy" id="2512217"/>
    <lineage>
        <taxon>Bacteria</taxon>
        <taxon>Bacillati</taxon>
        <taxon>Actinomycetota</taxon>
        <taxon>Actinomycetes</taxon>
        <taxon>Propionibacteriales</taxon>
        <taxon>Kribbellaceae</taxon>
        <taxon>Kribbella</taxon>
    </lineage>
</organism>
<accession>A0A4R2I0U5</accession>
<comment type="caution">
    <text evidence="1">The sequence shown here is derived from an EMBL/GenBank/DDBJ whole genome shotgun (WGS) entry which is preliminary data.</text>
</comment>
<keyword evidence="2" id="KW-1185">Reference proteome</keyword>
<evidence type="ECO:0000313" key="1">
    <source>
        <dbReference type="EMBL" id="TCO37631.1"/>
    </source>
</evidence>
<dbReference type="EMBL" id="SLWR01000023">
    <property type="protein sequence ID" value="TCO37631.1"/>
    <property type="molecule type" value="Genomic_DNA"/>
</dbReference>
<protein>
    <recommendedName>
        <fullName evidence="3">HTH cro/C1-type domain-containing protein</fullName>
    </recommendedName>
</protein>
<evidence type="ECO:0008006" key="3">
    <source>
        <dbReference type="Google" id="ProtNLM"/>
    </source>
</evidence>